<accession>A0A6G1M643</accession>
<keyword evidence="1" id="KW-0328">Glycosyltransferase</keyword>
<proteinExistence type="predicted"/>
<name>A0A6G1M643_ORBOL</name>
<dbReference type="EMBL" id="WIWS01000032">
    <property type="protein sequence ID" value="KAF3220563.1"/>
    <property type="molecule type" value="Genomic_DNA"/>
</dbReference>
<evidence type="ECO:0000313" key="1">
    <source>
        <dbReference type="EMBL" id="KAF3220563.1"/>
    </source>
</evidence>
<dbReference type="GO" id="GO:0016757">
    <property type="term" value="F:glycosyltransferase activity"/>
    <property type="evidence" value="ECO:0007669"/>
    <property type="project" value="UniProtKB-KW"/>
</dbReference>
<protein>
    <submittedName>
        <fullName evidence="1">Phosphatidylinositol N-acetylglucosaminyltransferase subunit gpi1</fullName>
    </submittedName>
</protein>
<reference evidence="1 2" key="1">
    <citation type="submission" date="2019-06" db="EMBL/GenBank/DDBJ databases">
        <authorList>
            <person name="Palmer J.M."/>
        </authorList>
    </citation>
    <scope>NUCLEOTIDE SEQUENCE [LARGE SCALE GENOMIC DNA]</scope>
    <source>
        <strain evidence="1 2">TWF106</strain>
    </source>
</reference>
<sequence length="238" mass="26977">MSKRTRLHVLGTLNGQQPKKFEARHIHATLTESCPYPAIYCPKETNVTVQVILFDMPSPWRMQYMSLKPISLALDEETSTVKVEEEKEAQYVKPLHGQLSDKIRLHSVRKHRLTVKEESLDAIIGQINCSWEMSTLLNDNVRYRIGRSRSMSVSERVVESATNLGERAVNRLWSLVLLAYPLLIRCFVALLTVQRAANEVVLRIVEWRPKPDLAALKDVSATAVGYQAPAIMLLADSI</sequence>
<dbReference type="AlphaFoldDB" id="A0A6G1M643"/>
<keyword evidence="1" id="KW-0808">Transferase</keyword>
<comment type="caution">
    <text evidence="1">The sequence shown here is derived from an EMBL/GenBank/DDBJ whole genome shotgun (WGS) entry which is preliminary data.</text>
</comment>
<evidence type="ECO:0000313" key="2">
    <source>
        <dbReference type="Proteomes" id="UP000472727"/>
    </source>
</evidence>
<gene>
    <name evidence="1" type="primary">GPI1_2</name>
    <name evidence="1" type="ORF">TWF106_006625</name>
</gene>
<organism evidence="1 2">
    <name type="scientific">Orbilia oligospora</name>
    <name type="common">Nematode-trapping fungus</name>
    <name type="synonym">Arthrobotrys oligospora</name>
    <dbReference type="NCBI Taxonomy" id="2813651"/>
    <lineage>
        <taxon>Eukaryota</taxon>
        <taxon>Fungi</taxon>
        <taxon>Dikarya</taxon>
        <taxon>Ascomycota</taxon>
        <taxon>Pezizomycotina</taxon>
        <taxon>Orbiliomycetes</taxon>
        <taxon>Orbiliales</taxon>
        <taxon>Orbiliaceae</taxon>
        <taxon>Orbilia</taxon>
    </lineage>
</organism>
<dbReference type="Proteomes" id="UP000472727">
    <property type="component" value="Unassembled WGS sequence"/>
</dbReference>